<dbReference type="PANTHER" id="PTHR44688">
    <property type="entry name" value="DNA-BINDING TRANSCRIPTIONAL ACTIVATOR DEVR_DOSR"/>
    <property type="match status" value="1"/>
</dbReference>
<dbReference type="SUPFAM" id="SSF48452">
    <property type="entry name" value="TPR-like"/>
    <property type="match status" value="2"/>
</dbReference>
<protein>
    <recommendedName>
        <fullName evidence="4">HTH luxR-type domain-containing protein</fullName>
    </recommendedName>
</protein>
<dbReference type="SMART" id="SM00421">
    <property type="entry name" value="HTH_LUXR"/>
    <property type="match status" value="1"/>
</dbReference>
<dbReference type="PRINTS" id="PR00038">
    <property type="entry name" value="HTHLUXR"/>
</dbReference>
<evidence type="ECO:0000256" key="1">
    <source>
        <dbReference type="ARBA" id="ARBA00023015"/>
    </source>
</evidence>
<dbReference type="Pfam" id="PF00196">
    <property type="entry name" value="GerE"/>
    <property type="match status" value="1"/>
</dbReference>
<reference evidence="5 6" key="1">
    <citation type="journal article" date="2019" name="Int. J. Syst. Evol. Microbiol.">
        <title>The Global Catalogue of Microorganisms (GCM) 10K type strain sequencing project: providing services to taxonomists for standard genome sequencing and annotation.</title>
        <authorList>
            <consortium name="The Broad Institute Genomics Platform"/>
            <consortium name="The Broad Institute Genome Sequencing Center for Infectious Disease"/>
            <person name="Wu L."/>
            <person name="Ma J."/>
        </authorList>
    </citation>
    <scope>NUCLEOTIDE SEQUENCE [LARGE SCALE GENOMIC DNA]</scope>
    <source>
        <strain evidence="5 6">JCM 14322</strain>
    </source>
</reference>
<comment type="caution">
    <text evidence="5">The sequence shown here is derived from an EMBL/GenBank/DDBJ whole genome shotgun (WGS) entry which is preliminary data.</text>
</comment>
<evidence type="ECO:0000256" key="2">
    <source>
        <dbReference type="ARBA" id="ARBA00023125"/>
    </source>
</evidence>
<dbReference type="CDD" id="cd06170">
    <property type="entry name" value="LuxR_C_like"/>
    <property type="match status" value="1"/>
</dbReference>
<organism evidence="5 6">
    <name type="scientific">Agromyces neolithicus</name>
    <dbReference type="NCBI Taxonomy" id="269420"/>
    <lineage>
        <taxon>Bacteria</taxon>
        <taxon>Bacillati</taxon>
        <taxon>Actinomycetota</taxon>
        <taxon>Actinomycetes</taxon>
        <taxon>Micrococcales</taxon>
        <taxon>Microbacteriaceae</taxon>
        <taxon>Agromyces</taxon>
    </lineage>
</organism>
<dbReference type="SUPFAM" id="SSF46894">
    <property type="entry name" value="C-terminal effector domain of the bipartite response regulators"/>
    <property type="match status" value="1"/>
</dbReference>
<dbReference type="Gene3D" id="1.25.40.10">
    <property type="entry name" value="Tetratricopeptide repeat domain"/>
    <property type="match status" value="2"/>
</dbReference>
<keyword evidence="3" id="KW-0804">Transcription</keyword>
<accession>A0ABN2M3E0</accession>
<dbReference type="InterPro" id="IPR011990">
    <property type="entry name" value="TPR-like_helical_dom_sf"/>
</dbReference>
<dbReference type="Proteomes" id="UP001500002">
    <property type="component" value="Unassembled WGS sequence"/>
</dbReference>
<gene>
    <name evidence="5" type="ORF">GCM10009749_15550</name>
</gene>
<dbReference type="InterPro" id="IPR000792">
    <property type="entry name" value="Tscrpt_reg_LuxR_C"/>
</dbReference>
<dbReference type="EMBL" id="BAAANJ010000005">
    <property type="protein sequence ID" value="GAA1808045.1"/>
    <property type="molecule type" value="Genomic_DNA"/>
</dbReference>
<keyword evidence="6" id="KW-1185">Reference proteome</keyword>
<keyword evidence="2" id="KW-0238">DNA-binding</keyword>
<dbReference type="Gene3D" id="1.10.10.10">
    <property type="entry name" value="Winged helix-like DNA-binding domain superfamily/Winged helix DNA-binding domain"/>
    <property type="match status" value="1"/>
</dbReference>
<evidence type="ECO:0000313" key="6">
    <source>
        <dbReference type="Proteomes" id="UP001500002"/>
    </source>
</evidence>
<evidence type="ECO:0000256" key="3">
    <source>
        <dbReference type="ARBA" id="ARBA00023163"/>
    </source>
</evidence>
<dbReference type="PANTHER" id="PTHR44688:SF16">
    <property type="entry name" value="DNA-BINDING TRANSCRIPTIONAL ACTIVATOR DEVR_DOSR"/>
    <property type="match status" value="1"/>
</dbReference>
<dbReference type="InterPro" id="IPR036388">
    <property type="entry name" value="WH-like_DNA-bd_sf"/>
</dbReference>
<dbReference type="RefSeq" id="WP_344295174.1">
    <property type="nucleotide sequence ID" value="NZ_BAAANJ010000005.1"/>
</dbReference>
<dbReference type="InterPro" id="IPR016032">
    <property type="entry name" value="Sig_transdc_resp-reg_C-effctor"/>
</dbReference>
<keyword evidence="1" id="KW-0805">Transcription regulation</keyword>
<dbReference type="PROSITE" id="PS50043">
    <property type="entry name" value="HTH_LUXR_2"/>
    <property type="match status" value="1"/>
</dbReference>
<feature type="domain" description="HTH luxR-type" evidence="4">
    <location>
        <begin position="477"/>
        <end position="542"/>
    </location>
</feature>
<name>A0ABN2M3E0_9MICO</name>
<sequence>MTSPDVVERGLEAYAQQRWREAFDALTEADADAETELPADLISRLATAAILVGDPSGIDTATRAHEAFLRAGDGAGAARTAVWIGMHLLDEGEVARAGGWIARAQRIVGSGGDAESVGGLLLIPEAMGALYGGDPTRAGETFSQALALGERFDDRDAVALARMGLGEIEITRGESEAGFALFDEVMVAVTAGELSPVPSGIAYCEVIGLCQVAFDFSRAREWTLAFDHWCSAHPDMVAFSGQCHAQRAALYRLHGAWQEAFEAATAALARARRGNRDAFYGAWYEQGEIQRLRGEFDGAEESYRHASETGYPPEPGLALLRLAQGRSRSAQSLLREAMASAAVVDRQRLAPALIEVELAMHDTRAARELVDELIAMTPSAPKPMLRAVVDGAEGAVLLEEGSARDALDRLRRAWTTWHELDIPYEAARCRVLAARACRTLGDEASASMEFDAARTAFAELGAATDLARLDALARSISNAAFGPLTAREVEVVRLVAAGKTNRAIANELYLSEKTVAHHLSNVFVKLALTSRAALTAYAYEHALV</sequence>
<dbReference type="PROSITE" id="PS00622">
    <property type="entry name" value="HTH_LUXR_1"/>
    <property type="match status" value="1"/>
</dbReference>
<evidence type="ECO:0000313" key="5">
    <source>
        <dbReference type="EMBL" id="GAA1808045.1"/>
    </source>
</evidence>
<proteinExistence type="predicted"/>
<evidence type="ECO:0000259" key="4">
    <source>
        <dbReference type="PROSITE" id="PS50043"/>
    </source>
</evidence>